<feature type="compositionally biased region" description="Basic and acidic residues" evidence="1">
    <location>
        <begin position="309"/>
        <end position="328"/>
    </location>
</feature>
<gene>
    <name evidence="2" type="ORF">V1478_014772</name>
</gene>
<sequence>MYMDKDTALFLDDLRKRSRTLLAFTKKNSKKINNEIKRSYLQNSTLGRQNSHLRSQKEIWNLRNDSSAINDLLHSNCQFENKDQMYTSVSNMRPSERIVIPSKNLSHSHSSYVVKRKPVKECYCNVEMKKIQPHSSKIIHKPNSPCNYCKNHICQAPLPINENNVQDTLSPPISCETIRRVQKINYYPQSQFLRNVQRKVSVLKDISSGDCPDTCPRSSYYHKLRTDKTSNVTDTDAQSKCTTDTISKSNINDFEKLDSIQRVPSSVSDEEEQSQEEVIQKVNKGIQVPLRKPSKTKLLVKRTISSKKYIPEGRKEKSSSRSSSENKKTIRSSASDCQCYKSKADKFTKDLERKELGTYRVYPKDYEEDDREPKKWSPTCEKDGQRKTVKSSGNKVRELRKFREQNYFDTHGSSQTLLSSESSGSLQQYMLNDRLFAEPIKRIHKKDLVVTMPPCATVQKKRVHYFPRYVVRQEKSTCNTNYKKKRCQSCPLTGHAIDLGISKPRPVLNSLALKYQKKLP</sequence>
<comment type="caution">
    <text evidence="2">The sequence shown here is derived from an EMBL/GenBank/DDBJ whole genome shotgun (WGS) entry which is preliminary data.</text>
</comment>
<evidence type="ECO:0000256" key="1">
    <source>
        <dbReference type="SAM" id="MobiDB-lite"/>
    </source>
</evidence>
<dbReference type="Proteomes" id="UP001607302">
    <property type="component" value="Unassembled WGS sequence"/>
</dbReference>
<feature type="region of interest" description="Disordered" evidence="1">
    <location>
        <begin position="257"/>
        <end position="276"/>
    </location>
</feature>
<feature type="region of interest" description="Disordered" evidence="1">
    <location>
        <begin position="367"/>
        <end position="387"/>
    </location>
</feature>
<reference evidence="2 3" key="1">
    <citation type="journal article" date="2024" name="Ann. Entomol. Soc. Am.">
        <title>Genomic analyses of the southern and eastern yellowjacket wasps (Hymenoptera: Vespidae) reveal evolutionary signatures of social life.</title>
        <authorList>
            <person name="Catto M.A."/>
            <person name="Caine P.B."/>
            <person name="Orr S.E."/>
            <person name="Hunt B.G."/>
            <person name="Goodisman M.A.D."/>
        </authorList>
    </citation>
    <scope>NUCLEOTIDE SEQUENCE [LARGE SCALE GENOMIC DNA]</scope>
    <source>
        <strain evidence="2">233</strain>
        <tissue evidence="2">Head and thorax</tissue>
    </source>
</reference>
<protein>
    <submittedName>
        <fullName evidence="2">DNA ligase 1-like isoform X2</fullName>
    </submittedName>
</protein>
<proteinExistence type="predicted"/>
<name>A0ABD2A391_VESSQ</name>
<dbReference type="EMBL" id="JAUDFV010000155">
    <property type="protein sequence ID" value="KAL2715074.1"/>
    <property type="molecule type" value="Genomic_DNA"/>
</dbReference>
<dbReference type="AlphaFoldDB" id="A0ABD2A391"/>
<evidence type="ECO:0000313" key="3">
    <source>
        <dbReference type="Proteomes" id="UP001607302"/>
    </source>
</evidence>
<evidence type="ECO:0000313" key="2">
    <source>
        <dbReference type="EMBL" id="KAL2715074.1"/>
    </source>
</evidence>
<feature type="region of interest" description="Disordered" evidence="1">
    <location>
        <begin position="309"/>
        <end position="331"/>
    </location>
</feature>
<accession>A0ABD2A391</accession>
<keyword evidence="3" id="KW-1185">Reference proteome</keyword>
<feature type="compositionally biased region" description="Basic and acidic residues" evidence="1">
    <location>
        <begin position="367"/>
        <end position="386"/>
    </location>
</feature>
<organism evidence="2 3">
    <name type="scientific">Vespula squamosa</name>
    <name type="common">Southern yellow jacket</name>
    <name type="synonym">Wasp</name>
    <dbReference type="NCBI Taxonomy" id="30214"/>
    <lineage>
        <taxon>Eukaryota</taxon>
        <taxon>Metazoa</taxon>
        <taxon>Ecdysozoa</taxon>
        <taxon>Arthropoda</taxon>
        <taxon>Hexapoda</taxon>
        <taxon>Insecta</taxon>
        <taxon>Pterygota</taxon>
        <taxon>Neoptera</taxon>
        <taxon>Endopterygota</taxon>
        <taxon>Hymenoptera</taxon>
        <taxon>Apocrita</taxon>
        <taxon>Aculeata</taxon>
        <taxon>Vespoidea</taxon>
        <taxon>Vespidae</taxon>
        <taxon>Vespinae</taxon>
        <taxon>Vespula</taxon>
    </lineage>
</organism>